<dbReference type="Pfam" id="PF00106">
    <property type="entry name" value="adh_short"/>
    <property type="match status" value="1"/>
</dbReference>
<organism evidence="3 4">
    <name type="scientific">Sarcoptes scabiei</name>
    <name type="common">Itch mite</name>
    <name type="synonym">Acarus scabiei</name>
    <dbReference type="NCBI Taxonomy" id="52283"/>
    <lineage>
        <taxon>Eukaryota</taxon>
        <taxon>Metazoa</taxon>
        <taxon>Ecdysozoa</taxon>
        <taxon>Arthropoda</taxon>
        <taxon>Chelicerata</taxon>
        <taxon>Arachnida</taxon>
        <taxon>Acari</taxon>
        <taxon>Acariformes</taxon>
        <taxon>Sarcoptiformes</taxon>
        <taxon>Astigmata</taxon>
        <taxon>Psoroptidia</taxon>
        <taxon>Sarcoptoidea</taxon>
        <taxon>Sarcoptidae</taxon>
        <taxon>Sarcoptinae</taxon>
        <taxon>Sarcoptes</taxon>
    </lineage>
</organism>
<dbReference type="CDD" id="cd05233">
    <property type="entry name" value="SDR_c"/>
    <property type="match status" value="1"/>
</dbReference>
<dbReference type="OrthoDB" id="6496943at2759"/>
<comment type="similarity">
    <text evidence="2">Belongs to the short-chain dehydrogenases/reductases (SDR) family.</text>
</comment>
<protein>
    <submittedName>
        <fullName evidence="3">Alcohol dehydrogenase-like protein</fullName>
    </submittedName>
</protein>
<evidence type="ECO:0000313" key="3">
    <source>
        <dbReference type="EMBL" id="KPM06011.1"/>
    </source>
</evidence>
<dbReference type="PRINTS" id="PR00081">
    <property type="entry name" value="GDHRDH"/>
</dbReference>
<dbReference type="InterPro" id="IPR020904">
    <property type="entry name" value="Sc_DH/Rdtase_CS"/>
</dbReference>
<sequence>MISNLKIFLISLVWICGSQANDFLQSAWSESEFDFSDKVVLITGASGGLGAHLAREFAKNGAHLIVNGRRKNSLIKITRQLQEITLNHARIFPYLADVTKSDQLAAMVNASVARFGRIDILINNAGGGVLSSISDPNLSQKMHQMMDLNFHSVVELTHLTAPYLERSKGVIVTISSILGQKANQYFMPYCAAKAAVDMFVKSIALELGPKGVRVNLVRYEEKRSEVKWITL</sequence>
<dbReference type="PROSITE" id="PS00061">
    <property type="entry name" value="ADH_SHORT"/>
    <property type="match status" value="1"/>
</dbReference>
<dbReference type="SUPFAM" id="SSF51735">
    <property type="entry name" value="NAD(P)-binding Rossmann-fold domains"/>
    <property type="match status" value="1"/>
</dbReference>
<dbReference type="PANTHER" id="PTHR43975:SF2">
    <property type="entry name" value="EG:BACR7A4.14 PROTEIN-RELATED"/>
    <property type="match status" value="1"/>
</dbReference>
<name>A0A132A4V4_SARSC</name>
<dbReference type="PRINTS" id="PR00080">
    <property type="entry name" value="SDRFAMILY"/>
</dbReference>
<proteinExistence type="inferred from homology"/>
<evidence type="ECO:0000313" key="4">
    <source>
        <dbReference type="Proteomes" id="UP000616769"/>
    </source>
</evidence>
<evidence type="ECO:0000256" key="2">
    <source>
        <dbReference type="RuleBase" id="RU000363"/>
    </source>
</evidence>
<dbReference type="Proteomes" id="UP000616769">
    <property type="component" value="Unassembled WGS sequence"/>
</dbReference>
<evidence type="ECO:0000256" key="1">
    <source>
        <dbReference type="ARBA" id="ARBA00023002"/>
    </source>
</evidence>
<dbReference type="VEuPathDB" id="VectorBase:SSCA010016"/>
<reference evidence="3 4" key="1">
    <citation type="journal article" date="2015" name="Parasit. Vectors">
        <title>Draft genome of the scabies mite.</title>
        <authorList>
            <person name="Rider S.D.Jr."/>
            <person name="Morgan M.S."/>
            <person name="Arlian L.G."/>
        </authorList>
    </citation>
    <scope>NUCLEOTIDE SEQUENCE [LARGE SCALE GENOMIC DNA]</scope>
    <source>
        <strain evidence="3">Arlian Lab</strain>
    </source>
</reference>
<dbReference type="Gene3D" id="3.40.50.720">
    <property type="entry name" value="NAD(P)-binding Rossmann-like Domain"/>
    <property type="match status" value="1"/>
</dbReference>
<feature type="non-terminal residue" evidence="3">
    <location>
        <position position="1"/>
    </location>
</feature>
<accession>A0A132A4V4</accession>
<dbReference type="PANTHER" id="PTHR43975">
    <property type="entry name" value="ZGC:101858"/>
    <property type="match status" value="1"/>
</dbReference>
<dbReference type="AlphaFoldDB" id="A0A132A4V4"/>
<keyword evidence="1" id="KW-0560">Oxidoreductase</keyword>
<dbReference type="InterPro" id="IPR036291">
    <property type="entry name" value="NAD(P)-bd_dom_sf"/>
</dbReference>
<dbReference type="GO" id="GO:0016491">
    <property type="term" value="F:oxidoreductase activity"/>
    <property type="evidence" value="ECO:0007669"/>
    <property type="project" value="UniProtKB-KW"/>
</dbReference>
<dbReference type="InterPro" id="IPR002347">
    <property type="entry name" value="SDR_fam"/>
</dbReference>
<dbReference type="EMBL" id="JXLN01010609">
    <property type="protein sequence ID" value="KPM06011.1"/>
    <property type="molecule type" value="Genomic_DNA"/>
</dbReference>
<comment type="caution">
    <text evidence="3">The sequence shown here is derived from an EMBL/GenBank/DDBJ whole genome shotgun (WGS) entry which is preliminary data.</text>
</comment>
<gene>
    <name evidence="3" type="ORF">QR98_0044840</name>
</gene>